<accession>A0A1G1VCC4</accession>
<dbReference type="AlphaFoldDB" id="A0A1G1VCC4"/>
<reference evidence="2 3" key="1">
    <citation type="journal article" date="2016" name="Nat. Commun.">
        <title>Thousands of microbial genomes shed light on interconnected biogeochemical processes in an aquifer system.</title>
        <authorList>
            <person name="Anantharaman K."/>
            <person name="Brown C.T."/>
            <person name="Hug L.A."/>
            <person name="Sharon I."/>
            <person name="Castelle C.J."/>
            <person name="Probst A.J."/>
            <person name="Thomas B.C."/>
            <person name="Singh A."/>
            <person name="Wilkins M.J."/>
            <person name="Karaoz U."/>
            <person name="Brodie E.L."/>
            <person name="Williams K.H."/>
            <person name="Hubbard S.S."/>
            <person name="Banfield J.F."/>
        </authorList>
    </citation>
    <scope>NUCLEOTIDE SEQUENCE [LARGE SCALE GENOMIC DNA]</scope>
</reference>
<organism evidence="2 3">
    <name type="scientific">Candidatus Blackburnbacteria bacterium RIFCSPHIGHO2_12_FULL_41_13b</name>
    <dbReference type="NCBI Taxonomy" id="1797517"/>
    <lineage>
        <taxon>Bacteria</taxon>
        <taxon>Candidatus Blackburniibacteriota</taxon>
    </lineage>
</organism>
<evidence type="ECO:0000313" key="3">
    <source>
        <dbReference type="Proteomes" id="UP000178272"/>
    </source>
</evidence>
<name>A0A1G1VCC4_9BACT</name>
<dbReference type="EMBL" id="MHCA01000004">
    <property type="protein sequence ID" value="OGY12937.1"/>
    <property type="molecule type" value="Genomic_DNA"/>
</dbReference>
<evidence type="ECO:0000256" key="1">
    <source>
        <dbReference type="SAM" id="MobiDB-lite"/>
    </source>
</evidence>
<proteinExistence type="predicted"/>
<comment type="caution">
    <text evidence="2">The sequence shown here is derived from an EMBL/GenBank/DDBJ whole genome shotgun (WGS) entry which is preliminary data.</text>
</comment>
<feature type="compositionally biased region" description="Basic and acidic residues" evidence="1">
    <location>
        <begin position="149"/>
        <end position="167"/>
    </location>
</feature>
<sequence>MEDVQDTLNHTTTTESSERPNGIKIKVFYTAHSIASDLDGLDERLSDCDVYIPESEGWNPYILKIFNDVSSGERSPEEVLAKARMTPEDPRYDFTKTQLEAIHETKKPITFIDVPEGEADYAEGLPPSYLEISEDGRVILKYGYNESMQRSREDMENTSKEQDKRDSYMVSSLPTQLDKLKQDYPHLKGIKEINILLQIGVAHAKLFHLLREKGYSVERDHRMPPFRDYMEQCVLRLQFGKELDDDNLVARAMLDYVLRTFFLYQILEETQDTHNTAVQLREINNRFTLSEIEDLFDKSAEQDGDIGSVLMTDYADKLE</sequence>
<gene>
    <name evidence="2" type="ORF">A3F61_00775</name>
</gene>
<feature type="region of interest" description="Disordered" evidence="1">
    <location>
        <begin position="149"/>
        <end position="168"/>
    </location>
</feature>
<protein>
    <submittedName>
        <fullName evidence="2">Uncharacterized protein</fullName>
    </submittedName>
</protein>
<evidence type="ECO:0000313" key="2">
    <source>
        <dbReference type="EMBL" id="OGY12937.1"/>
    </source>
</evidence>
<dbReference type="Proteomes" id="UP000178272">
    <property type="component" value="Unassembled WGS sequence"/>
</dbReference>